<dbReference type="Proteomes" id="UP001195483">
    <property type="component" value="Unassembled WGS sequence"/>
</dbReference>
<organism evidence="10 11">
    <name type="scientific">Potamilus streckersoni</name>
    <dbReference type="NCBI Taxonomy" id="2493646"/>
    <lineage>
        <taxon>Eukaryota</taxon>
        <taxon>Metazoa</taxon>
        <taxon>Spiralia</taxon>
        <taxon>Lophotrochozoa</taxon>
        <taxon>Mollusca</taxon>
        <taxon>Bivalvia</taxon>
        <taxon>Autobranchia</taxon>
        <taxon>Heteroconchia</taxon>
        <taxon>Palaeoheterodonta</taxon>
        <taxon>Unionida</taxon>
        <taxon>Unionoidea</taxon>
        <taxon>Unionidae</taxon>
        <taxon>Ambleminae</taxon>
        <taxon>Lampsilini</taxon>
        <taxon>Potamilus</taxon>
    </lineage>
</organism>
<reference evidence="10" key="2">
    <citation type="journal article" date="2021" name="Genome Biol. Evol.">
        <title>Developing a high-quality reference genome for a parasitic bivalve with doubly uniparental inheritance (Bivalvia: Unionida).</title>
        <authorList>
            <person name="Smith C.H."/>
        </authorList>
    </citation>
    <scope>NUCLEOTIDE SEQUENCE</scope>
    <source>
        <strain evidence="10">CHS0354</strain>
        <tissue evidence="10">Mantle</tissue>
    </source>
</reference>
<evidence type="ECO:0000256" key="4">
    <source>
        <dbReference type="ARBA" id="ARBA00023175"/>
    </source>
</evidence>
<feature type="domain" description="EF-hand" evidence="9">
    <location>
        <begin position="158"/>
        <end position="190"/>
    </location>
</feature>
<dbReference type="PANTHER" id="PTHR23048:SF0">
    <property type="entry name" value="CALMODULIN LIKE 3"/>
    <property type="match status" value="1"/>
</dbReference>
<dbReference type="PROSITE" id="PS00018">
    <property type="entry name" value="EF_HAND_1"/>
    <property type="match status" value="2"/>
</dbReference>
<dbReference type="Pfam" id="PF13499">
    <property type="entry name" value="EF-hand_7"/>
    <property type="match status" value="2"/>
</dbReference>
<comment type="caution">
    <text evidence="10">The sequence shown here is derived from an EMBL/GenBank/DDBJ whole genome shotgun (WGS) entry which is preliminary data.</text>
</comment>
<evidence type="ECO:0000256" key="8">
    <source>
        <dbReference type="SAM" id="MobiDB-lite"/>
    </source>
</evidence>
<feature type="region of interest" description="Disordered" evidence="8">
    <location>
        <begin position="1"/>
        <end position="20"/>
    </location>
</feature>
<keyword evidence="11" id="KW-1185">Reference proteome</keyword>
<keyword evidence="2" id="KW-0106">Calcium</keyword>
<dbReference type="SMART" id="SM00054">
    <property type="entry name" value="EFh"/>
    <property type="match status" value="4"/>
</dbReference>
<reference evidence="10" key="1">
    <citation type="journal article" date="2021" name="Genome Biol. Evol.">
        <title>A High-Quality Reference Genome for a Parasitic Bivalve with Doubly Uniparental Inheritance (Bivalvia: Unionida).</title>
        <authorList>
            <person name="Smith C.H."/>
        </authorList>
    </citation>
    <scope>NUCLEOTIDE SEQUENCE</scope>
    <source>
        <strain evidence="10">CHS0354</strain>
    </source>
</reference>
<dbReference type="InterPro" id="IPR011992">
    <property type="entry name" value="EF-hand-dom_pair"/>
</dbReference>
<dbReference type="PANTHER" id="PTHR23048">
    <property type="entry name" value="MYOSIN LIGHT CHAIN 1, 3"/>
    <property type="match status" value="1"/>
</dbReference>
<dbReference type="GO" id="GO:0016460">
    <property type="term" value="C:myosin II complex"/>
    <property type="evidence" value="ECO:0007669"/>
    <property type="project" value="TreeGrafter"/>
</dbReference>
<feature type="domain" description="EF-hand" evidence="9">
    <location>
        <begin position="84"/>
        <end position="119"/>
    </location>
</feature>
<feature type="domain" description="EF-hand" evidence="9">
    <location>
        <begin position="122"/>
        <end position="157"/>
    </location>
</feature>
<dbReference type="InterPro" id="IPR018247">
    <property type="entry name" value="EF_Hand_1_Ca_BS"/>
</dbReference>
<keyword evidence="3" id="KW-0518">Myosin</keyword>
<dbReference type="AlphaFoldDB" id="A0AAE0T403"/>
<evidence type="ECO:0000256" key="5">
    <source>
        <dbReference type="ARBA" id="ARBA00023179"/>
    </source>
</evidence>
<dbReference type="InterPro" id="IPR050230">
    <property type="entry name" value="CALM/Myosin/TropC-like"/>
</dbReference>
<feature type="domain" description="EF-hand" evidence="9">
    <location>
        <begin position="50"/>
        <end position="83"/>
    </location>
</feature>
<evidence type="ECO:0000256" key="7">
    <source>
        <dbReference type="ARBA" id="ARBA00078496"/>
    </source>
</evidence>
<accession>A0AAE0T403</accession>
<dbReference type="CDD" id="cd00051">
    <property type="entry name" value="EFh"/>
    <property type="match status" value="1"/>
</dbReference>
<feature type="compositionally biased region" description="Basic and acidic residues" evidence="8">
    <location>
        <begin position="1"/>
        <end position="10"/>
    </location>
</feature>
<comment type="function">
    <text evidence="6">In molluscan muscle, calcium regulation is associated with myosin rather than with actin. Muscle myosin contains two types of light chains: the catalytic light chain, essential for ATPase activity, and the regulatory light chain, a calcium-binding protein responsible for Ca(2+) dependent binding and Ca(2+) dependent Mg-ATPase activity.</text>
</comment>
<dbReference type="SUPFAM" id="SSF47473">
    <property type="entry name" value="EF-hand"/>
    <property type="match status" value="1"/>
</dbReference>
<name>A0AAE0T403_9BIVA</name>
<evidence type="ECO:0000256" key="2">
    <source>
        <dbReference type="ARBA" id="ARBA00022837"/>
    </source>
</evidence>
<dbReference type="GO" id="GO:0005509">
    <property type="term" value="F:calcium ion binding"/>
    <property type="evidence" value="ECO:0007669"/>
    <property type="project" value="InterPro"/>
</dbReference>
<evidence type="ECO:0000313" key="10">
    <source>
        <dbReference type="EMBL" id="KAK3603078.1"/>
    </source>
</evidence>
<reference evidence="10" key="3">
    <citation type="submission" date="2023-05" db="EMBL/GenBank/DDBJ databases">
        <authorList>
            <person name="Smith C.H."/>
        </authorList>
    </citation>
    <scope>NUCLEOTIDE SEQUENCE</scope>
    <source>
        <strain evidence="10">CHS0354</strain>
        <tissue evidence="10">Mantle</tissue>
    </source>
</reference>
<keyword evidence="1" id="KW-0677">Repeat</keyword>
<protein>
    <recommendedName>
        <fullName evidence="7">Sulfhydryl light chain</fullName>
    </recommendedName>
</protein>
<evidence type="ECO:0000313" key="11">
    <source>
        <dbReference type="Proteomes" id="UP001195483"/>
    </source>
</evidence>
<keyword evidence="4" id="KW-0505">Motor protein</keyword>
<keyword evidence="5" id="KW-0514">Muscle protein</keyword>
<evidence type="ECO:0000256" key="1">
    <source>
        <dbReference type="ARBA" id="ARBA00022737"/>
    </source>
</evidence>
<evidence type="ECO:0000256" key="3">
    <source>
        <dbReference type="ARBA" id="ARBA00023123"/>
    </source>
</evidence>
<gene>
    <name evidence="10" type="ORF">CHS0354_015773</name>
</gene>
<dbReference type="PROSITE" id="PS50222">
    <property type="entry name" value="EF_HAND_2"/>
    <property type="match status" value="4"/>
</dbReference>
<dbReference type="Gene3D" id="1.10.238.10">
    <property type="entry name" value="EF-hand"/>
    <property type="match status" value="3"/>
</dbReference>
<dbReference type="InterPro" id="IPR002048">
    <property type="entry name" value="EF_hand_dom"/>
</dbReference>
<evidence type="ECO:0000259" key="9">
    <source>
        <dbReference type="PROSITE" id="PS50222"/>
    </source>
</evidence>
<proteinExistence type="predicted"/>
<dbReference type="FunFam" id="1.10.238.10:FF:000003">
    <property type="entry name" value="Calmodulin A"/>
    <property type="match status" value="1"/>
</dbReference>
<sequence>MIRNRGEYDHSKHRGEHRSKGGSLNLEYIELAPAYYEQQTITRADQLTEEQISEFKEAFSLFEKDGTITAKELGSVMRFMGQNPPEDELHDMILEMNIDGNITIDFPEFVTLMAKRMKYTTDSEGELREAFRVFDKDGSGFISAAELSHAMTNLGEKLTEEDVEGMIREADTDGDGQISYEEFKAMMILK</sequence>
<dbReference type="EMBL" id="JAEAOA010000982">
    <property type="protein sequence ID" value="KAK3603078.1"/>
    <property type="molecule type" value="Genomic_DNA"/>
</dbReference>
<evidence type="ECO:0000256" key="6">
    <source>
        <dbReference type="ARBA" id="ARBA00049593"/>
    </source>
</evidence>